<gene>
    <name evidence="2" type="ORF">MEUPH1_LOCUS4749</name>
</gene>
<feature type="signal peptide" evidence="1">
    <location>
        <begin position="1"/>
        <end position="20"/>
    </location>
</feature>
<keyword evidence="3" id="KW-1185">Reference proteome</keyword>
<sequence>MNRLQATTVLLVASVAAVAADVDTTAAGLGQTSPPPSDWFRGCGATDWSECVARTFRLLEQSDRLQIADGVRLVKTTTTTDRSTK</sequence>
<evidence type="ECO:0000256" key="1">
    <source>
        <dbReference type="SAM" id="SignalP"/>
    </source>
</evidence>
<feature type="chain" id="PRO_5043785089" evidence="1">
    <location>
        <begin position="21"/>
        <end position="85"/>
    </location>
</feature>
<protein>
    <submittedName>
        <fullName evidence="2">Uncharacterized protein</fullName>
    </submittedName>
</protein>
<comment type="caution">
    <text evidence="2">The sequence shown here is derived from an EMBL/GenBank/DDBJ whole genome shotgun (WGS) entry which is preliminary data.</text>
</comment>
<organism evidence="2 3">
    <name type="scientific">Macrosiphum euphorbiae</name>
    <name type="common">potato aphid</name>
    <dbReference type="NCBI Taxonomy" id="13131"/>
    <lineage>
        <taxon>Eukaryota</taxon>
        <taxon>Metazoa</taxon>
        <taxon>Ecdysozoa</taxon>
        <taxon>Arthropoda</taxon>
        <taxon>Hexapoda</taxon>
        <taxon>Insecta</taxon>
        <taxon>Pterygota</taxon>
        <taxon>Neoptera</taxon>
        <taxon>Paraneoptera</taxon>
        <taxon>Hemiptera</taxon>
        <taxon>Sternorrhyncha</taxon>
        <taxon>Aphidomorpha</taxon>
        <taxon>Aphidoidea</taxon>
        <taxon>Aphididae</taxon>
        <taxon>Macrosiphini</taxon>
        <taxon>Macrosiphum</taxon>
    </lineage>
</organism>
<name>A0AAV0VYS8_9HEMI</name>
<proteinExistence type="predicted"/>
<dbReference type="Proteomes" id="UP001160148">
    <property type="component" value="Unassembled WGS sequence"/>
</dbReference>
<dbReference type="EMBL" id="CARXXK010000001">
    <property type="protein sequence ID" value="CAI6348032.1"/>
    <property type="molecule type" value="Genomic_DNA"/>
</dbReference>
<evidence type="ECO:0000313" key="2">
    <source>
        <dbReference type="EMBL" id="CAI6348032.1"/>
    </source>
</evidence>
<evidence type="ECO:0000313" key="3">
    <source>
        <dbReference type="Proteomes" id="UP001160148"/>
    </source>
</evidence>
<keyword evidence="1" id="KW-0732">Signal</keyword>
<accession>A0AAV0VYS8</accession>
<dbReference type="AlphaFoldDB" id="A0AAV0VYS8"/>
<reference evidence="2 3" key="1">
    <citation type="submission" date="2023-01" db="EMBL/GenBank/DDBJ databases">
        <authorList>
            <person name="Whitehead M."/>
        </authorList>
    </citation>
    <scope>NUCLEOTIDE SEQUENCE [LARGE SCALE GENOMIC DNA]</scope>
</reference>